<keyword evidence="3" id="KW-1185">Reference proteome</keyword>
<dbReference type="InterPro" id="IPR052563">
    <property type="entry name" value="FliK"/>
</dbReference>
<dbReference type="Gene3D" id="3.30.750.140">
    <property type="match status" value="1"/>
</dbReference>
<dbReference type="InterPro" id="IPR038610">
    <property type="entry name" value="FliK-like_C_sf"/>
</dbReference>
<proteinExistence type="predicted"/>
<dbReference type="AlphaFoldDB" id="A0A1T4LDU0"/>
<name>A0A1T4LDU0_9FIRM</name>
<dbReference type="RefSeq" id="WP_087678386.1">
    <property type="nucleotide sequence ID" value="NZ_FUWV01000004.1"/>
</dbReference>
<evidence type="ECO:0000313" key="2">
    <source>
        <dbReference type="EMBL" id="SJZ52810.1"/>
    </source>
</evidence>
<dbReference type="Proteomes" id="UP000196365">
    <property type="component" value="Unassembled WGS sequence"/>
</dbReference>
<organism evidence="2 3">
    <name type="scientific">Garciella nitratireducens DSM 15102</name>
    <dbReference type="NCBI Taxonomy" id="1121911"/>
    <lineage>
        <taxon>Bacteria</taxon>
        <taxon>Bacillati</taxon>
        <taxon>Bacillota</taxon>
        <taxon>Clostridia</taxon>
        <taxon>Eubacteriales</taxon>
        <taxon>Eubacteriaceae</taxon>
        <taxon>Garciella</taxon>
    </lineage>
</organism>
<sequence length="599" mass="70215">MKINLEQFQKDFQGREKILNNQSQEEDTEFQKILLKMQDIVSKDDQEISPNFIEKKISKNIIFNQQSDPKKQNLMKDSEVFKLLQIFLQSIDRIDFSIFEEKMQKKDIDKILGELLKKDGGKRASEGFLTQDFFEGLEKTLERMTDFLKSYQDKKREIGSVESEGEFKPFSVDLGDSSFAEKGIQKKKFILKALEFLLSKEEIEIKEKKQVEHLVIQEDKATLASKFITREIEKIYPENKEGFQEKKLFFESLEGIRKKDFEFLKKAENDLDKFNLLEIKKIFSQQTEISPLEQKKRVIGDVKKIENQMEKGILEKNGNVFSVKNMQMIQREKISLEEIKKLDLTSEAKEILRKLKKEEGKSLEFSRIQGKKEYNTDLVEFEKIEKGIIKQGKGQVVKEETIAEKKILEKEVDTKSSKSFLIEEKEMPGRVDSAFPFLQKSEGIDVSTISENIQNIVEKIVNKIEFQKEGDLSSIQIQLKPEELGKMEIQLRIKDGEIEGKIFVESISAKNAIESQLQDLKERLKTRNIFLKDLNIDLQQKNQYEGQEKREGFFNQNQNSKNKFSRRTLRAKEENVVTKKDLFFNKNCYYHKVSIDLLI</sequence>
<dbReference type="PANTHER" id="PTHR37533">
    <property type="entry name" value="FLAGELLAR HOOK-LENGTH CONTROL PROTEIN"/>
    <property type="match status" value="1"/>
</dbReference>
<dbReference type="CDD" id="cd17470">
    <property type="entry name" value="T3SS_Flik_C"/>
    <property type="match status" value="1"/>
</dbReference>
<feature type="domain" description="Flagellar hook-length control protein-like C-terminal" evidence="1">
    <location>
        <begin position="464"/>
        <end position="543"/>
    </location>
</feature>
<evidence type="ECO:0000259" key="1">
    <source>
        <dbReference type="Pfam" id="PF02120"/>
    </source>
</evidence>
<dbReference type="PANTHER" id="PTHR37533:SF2">
    <property type="entry name" value="FLAGELLAR HOOK-LENGTH CONTROL PROTEIN"/>
    <property type="match status" value="1"/>
</dbReference>
<evidence type="ECO:0000313" key="3">
    <source>
        <dbReference type="Proteomes" id="UP000196365"/>
    </source>
</evidence>
<reference evidence="2 3" key="1">
    <citation type="submission" date="2017-02" db="EMBL/GenBank/DDBJ databases">
        <authorList>
            <person name="Peterson S.W."/>
        </authorList>
    </citation>
    <scope>NUCLEOTIDE SEQUENCE [LARGE SCALE GENOMIC DNA]</scope>
    <source>
        <strain evidence="2 3">DSM 15102</strain>
    </source>
</reference>
<dbReference type="EMBL" id="FUWV01000004">
    <property type="protein sequence ID" value="SJZ52810.1"/>
    <property type="molecule type" value="Genomic_DNA"/>
</dbReference>
<gene>
    <name evidence="2" type="ORF">SAMN02745973_00911</name>
</gene>
<dbReference type="Pfam" id="PF02120">
    <property type="entry name" value="Flg_hook"/>
    <property type="match status" value="1"/>
</dbReference>
<protein>
    <submittedName>
        <fullName evidence="2">Hook-length control protein FliK</fullName>
    </submittedName>
</protein>
<dbReference type="OrthoDB" id="1777809at2"/>
<accession>A0A1T4LDU0</accession>
<dbReference type="InterPro" id="IPR021136">
    <property type="entry name" value="Flagellar_hook_control-like_C"/>
</dbReference>